<dbReference type="Pfam" id="PF01926">
    <property type="entry name" value="MMR_HSR1"/>
    <property type="match status" value="1"/>
</dbReference>
<dbReference type="Gene3D" id="3.40.50.300">
    <property type="entry name" value="P-loop containing nucleotide triphosphate hydrolases"/>
    <property type="match status" value="1"/>
</dbReference>
<dbReference type="InterPro" id="IPR006073">
    <property type="entry name" value="GTP-bd"/>
</dbReference>
<feature type="domain" description="G" evidence="1">
    <location>
        <begin position="15"/>
        <end position="127"/>
    </location>
</feature>
<gene>
    <name evidence="2" type="ORF">BG015_009444</name>
</gene>
<sequence length="232" mass="26164">MTVQRSFLTGTYSLILVGNPGVGKSTILNVLGGDFHTGFSAVTGLTRKMSSKYVPVDGRRIRLVDIPGIFDIRTDDNVDGNHASKGHLEILRNTLNDGNSYVIFFVIAPNNGRISPSDFTVMKALLDNLDQSPLVGLILTQVKREHYDAVRSSKYLKKIREVLMEANADLKFFSKMDPLILLDHSGEFTRSEENIIKDYILNFEPTPVFVHRMFTTLLQRIFAVFWHLIFGV</sequence>
<dbReference type="AlphaFoldDB" id="A0A9P5RW06"/>
<evidence type="ECO:0000313" key="3">
    <source>
        <dbReference type="Proteomes" id="UP000748756"/>
    </source>
</evidence>
<accession>A0A9P5RW06</accession>
<name>A0A9P5RW06_9FUNG</name>
<proteinExistence type="predicted"/>
<dbReference type="GO" id="GO:0005525">
    <property type="term" value="F:GTP binding"/>
    <property type="evidence" value="ECO:0007669"/>
    <property type="project" value="InterPro"/>
</dbReference>
<dbReference type="OrthoDB" id="8954335at2759"/>
<reference evidence="2" key="1">
    <citation type="journal article" date="2020" name="Fungal Divers.">
        <title>Resolving the Mortierellaceae phylogeny through synthesis of multi-gene phylogenetics and phylogenomics.</title>
        <authorList>
            <person name="Vandepol N."/>
            <person name="Liber J."/>
            <person name="Desiro A."/>
            <person name="Na H."/>
            <person name="Kennedy M."/>
            <person name="Barry K."/>
            <person name="Grigoriev I.V."/>
            <person name="Miller A.N."/>
            <person name="O'Donnell K."/>
            <person name="Stajich J.E."/>
            <person name="Bonito G."/>
        </authorList>
    </citation>
    <scope>NUCLEOTIDE SEQUENCE</scope>
    <source>
        <strain evidence="2">NRRL 6426</strain>
    </source>
</reference>
<evidence type="ECO:0000259" key="1">
    <source>
        <dbReference type="Pfam" id="PF01926"/>
    </source>
</evidence>
<keyword evidence="3" id="KW-1185">Reference proteome</keyword>
<comment type="caution">
    <text evidence="2">The sequence shown here is derived from an EMBL/GenBank/DDBJ whole genome shotgun (WGS) entry which is preliminary data.</text>
</comment>
<organism evidence="2 3">
    <name type="scientific">Linnemannia schmuckeri</name>
    <dbReference type="NCBI Taxonomy" id="64567"/>
    <lineage>
        <taxon>Eukaryota</taxon>
        <taxon>Fungi</taxon>
        <taxon>Fungi incertae sedis</taxon>
        <taxon>Mucoromycota</taxon>
        <taxon>Mortierellomycotina</taxon>
        <taxon>Mortierellomycetes</taxon>
        <taxon>Mortierellales</taxon>
        <taxon>Mortierellaceae</taxon>
        <taxon>Linnemannia</taxon>
    </lineage>
</organism>
<dbReference type="SUPFAM" id="SSF52540">
    <property type="entry name" value="P-loop containing nucleoside triphosphate hydrolases"/>
    <property type="match status" value="1"/>
</dbReference>
<evidence type="ECO:0000313" key="2">
    <source>
        <dbReference type="EMBL" id="KAF9148820.1"/>
    </source>
</evidence>
<dbReference type="EMBL" id="JAAAUQ010000610">
    <property type="protein sequence ID" value="KAF9148820.1"/>
    <property type="molecule type" value="Genomic_DNA"/>
</dbReference>
<protein>
    <recommendedName>
        <fullName evidence="1">G domain-containing protein</fullName>
    </recommendedName>
</protein>
<dbReference type="InterPro" id="IPR027417">
    <property type="entry name" value="P-loop_NTPase"/>
</dbReference>
<dbReference type="Proteomes" id="UP000748756">
    <property type="component" value="Unassembled WGS sequence"/>
</dbReference>